<protein>
    <submittedName>
        <fullName evidence="1">Uncharacterized protein</fullName>
    </submittedName>
</protein>
<dbReference type="AlphaFoldDB" id="A0AAD5JHY8"/>
<comment type="caution">
    <text evidence="1">The sequence shown here is derived from an EMBL/GenBank/DDBJ whole genome shotgun (WGS) entry which is preliminary data.</text>
</comment>
<reference evidence="1" key="1">
    <citation type="journal article" date="2022" name="Plant J.">
        <title>Strategies of tolerance reflected in two North American maple genomes.</title>
        <authorList>
            <person name="McEvoy S.L."/>
            <person name="Sezen U.U."/>
            <person name="Trouern-Trend A."/>
            <person name="McMahon S.M."/>
            <person name="Schaberg P.G."/>
            <person name="Yang J."/>
            <person name="Wegrzyn J.L."/>
            <person name="Swenson N.G."/>
        </authorList>
    </citation>
    <scope>NUCLEOTIDE SEQUENCE</scope>
    <source>
        <strain evidence="1">91603</strain>
    </source>
</reference>
<evidence type="ECO:0000313" key="1">
    <source>
        <dbReference type="EMBL" id="KAI9191344.1"/>
    </source>
</evidence>
<keyword evidence="2" id="KW-1185">Reference proteome</keyword>
<sequence length="70" mass="7955">MPRDLLFTRGPSLLAEAFKFNLAKEQQLKTLQEANIAAGAELEEARRDLARSKEVVDTLTRFDVESEYGR</sequence>
<dbReference type="EMBL" id="JAJSOW010000004">
    <property type="protein sequence ID" value="KAI9191344.1"/>
    <property type="molecule type" value="Genomic_DNA"/>
</dbReference>
<accession>A0AAD5JHY8</accession>
<gene>
    <name evidence="1" type="ORF">LWI28_007211</name>
</gene>
<name>A0AAD5JHY8_ACENE</name>
<evidence type="ECO:0000313" key="2">
    <source>
        <dbReference type="Proteomes" id="UP001064489"/>
    </source>
</evidence>
<dbReference type="Proteomes" id="UP001064489">
    <property type="component" value="Chromosome 6"/>
</dbReference>
<organism evidence="1 2">
    <name type="scientific">Acer negundo</name>
    <name type="common">Box elder</name>
    <dbReference type="NCBI Taxonomy" id="4023"/>
    <lineage>
        <taxon>Eukaryota</taxon>
        <taxon>Viridiplantae</taxon>
        <taxon>Streptophyta</taxon>
        <taxon>Embryophyta</taxon>
        <taxon>Tracheophyta</taxon>
        <taxon>Spermatophyta</taxon>
        <taxon>Magnoliopsida</taxon>
        <taxon>eudicotyledons</taxon>
        <taxon>Gunneridae</taxon>
        <taxon>Pentapetalae</taxon>
        <taxon>rosids</taxon>
        <taxon>malvids</taxon>
        <taxon>Sapindales</taxon>
        <taxon>Sapindaceae</taxon>
        <taxon>Hippocastanoideae</taxon>
        <taxon>Acereae</taxon>
        <taxon>Acer</taxon>
    </lineage>
</organism>
<reference evidence="1" key="2">
    <citation type="submission" date="2023-02" db="EMBL/GenBank/DDBJ databases">
        <authorList>
            <person name="Swenson N.G."/>
            <person name="Wegrzyn J.L."/>
            <person name="Mcevoy S.L."/>
        </authorList>
    </citation>
    <scope>NUCLEOTIDE SEQUENCE</scope>
    <source>
        <strain evidence="1">91603</strain>
        <tissue evidence="1">Leaf</tissue>
    </source>
</reference>
<proteinExistence type="predicted"/>